<keyword evidence="4" id="KW-0472">Membrane</keyword>
<proteinExistence type="predicted"/>
<feature type="domain" description="Fatty acid hydroxylase" evidence="5">
    <location>
        <begin position="121"/>
        <end position="255"/>
    </location>
</feature>
<comment type="caution">
    <text evidence="6">The sequence shown here is derived from an EMBL/GenBank/DDBJ whole genome shotgun (WGS) entry which is preliminary data.</text>
</comment>
<evidence type="ECO:0000313" key="6">
    <source>
        <dbReference type="EMBL" id="GMI47330.1"/>
    </source>
</evidence>
<accession>A0A9W7GL53</accession>
<dbReference type="AlphaFoldDB" id="A0A9W7GL53"/>
<sequence length="285" mass="32819">MVFLVLLCKSLIERLPDLVQGYVEAERLAFAVVSVISLEMTFWSWNGVLFVMYKYDLFRAYAVHDGLPSEEMIFEAFLDAVIGHFFVRPPLLYLAFPLFQSDGWMSGEALPSLPTFLAQVFFCLCVDDTIFYWSHRGLHHPSIYKYIHKKHHLFKKPISIATEYAHPIEDFISNTLSTVMGPLLLRSHSVVFWYYTCMKLAQSIEAHSGYNPPFPISIFSLLDVCDCAPAHDFHHSHNTGNFGGFFIFWDWACGTDGRYNNFLEKKASDPAYFNVTRHIKKAKEA</sequence>
<keyword evidence="3" id="KW-1133">Transmembrane helix</keyword>
<keyword evidence="7" id="KW-1185">Reference proteome</keyword>
<dbReference type="GO" id="GO:0016491">
    <property type="term" value="F:oxidoreductase activity"/>
    <property type="evidence" value="ECO:0007669"/>
    <property type="project" value="InterPro"/>
</dbReference>
<dbReference type="GO" id="GO:0016020">
    <property type="term" value="C:membrane"/>
    <property type="evidence" value="ECO:0007669"/>
    <property type="project" value="UniProtKB-SubCell"/>
</dbReference>
<dbReference type="GO" id="GO:0008610">
    <property type="term" value="P:lipid biosynthetic process"/>
    <property type="evidence" value="ECO:0007669"/>
    <property type="project" value="InterPro"/>
</dbReference>
<dbReference type="InterPro" id="IPR006694">
    <property type="entry name" value="Fatty_acid_hydroxylase"/>
</dbReference>
<dbReference type="Pfam" id="PF04116">
    <property type="entry name" value="FA_hydroxylase"/>
    <property type="match status" value="1"/>
</dbReference>
<gene>
    <name evidence="6" type="ORF">TrCOL_g3066</name>
</gene>
<dbReference type="Proteomes" id="UP001165065">
    <property type="component" value="Unassembled WGS sequence"/>
</dbReference>
<dbReference type="PANTHER" id="PTHR11863">
    <property type="entry name" value="STEROL DESATURASE"/>
    <property type="match status" value="1"/>
</dbReference>
<evidence type="ECO:0000259" key="5">
    <source>
        <dbReference type="Pfam" id="PF04116"/>
    </source>
</evidence>
<evidence type="ECO:0000256" key="2">
    <source>
        <dbReference type="ARBA" id="ARBA00022692"/>
    </source>
</evidence>
<evidence type="ECO:0000256" key="4">
    <source>
        <dbReference type="ARBA" id="ARBA00023136"/>
    </source>
</evidence>
<reference evidence="7" key="1">
    <citation type="journal article" date="2023" name="Commun. Biol.">
        <title>Genome analysis of Parmales, the sister group of diatoms, reveals the evolutionary specialization of diatoms from phago-mixotrophs to photoautotrophs.</title>
        <authorList>
            <person name="Ban H."/>
            <person name="Sato S."/>
            <person name="Yoshikawa S."/>
            <person name="Yamada K."/>
            <person name="Nakamura Y."/>
            <person name="Ichinomiya M."/>
            <person name="Sato N."/>
            <person name="Blanc-Mathieu R."/>
            <person name="Endo H."/>
            <person name="Kuwata A."/>
            <person name="Ogata H."/>
        </authorList>
    </citation>
    <scope>NUCLEOTIDE SEQUENCE [LARGE SCALE GENOMIC DNA]</scope>
</reference>
<evidence type="ECO:0000256" key="3">
    <source>
        <dbReference type="ARBA" id="ARBA00022989"/>
    </source>
</evidence>
<dbReference type="OrthoDB" id="1658724at2759"/>
<comment type="subcellular location">
    <subcellularLocation>
        <location evidence="1">Membrane</location>
    </subcellularLocation>
</comment>
<keyword evidence="2" id="KW-0812">Transmembrane</keyword>
<name>A0A9W7GL53_9STRA</name>
<organism evidence="6 7">
    <name type="scientific">Triparma columacea</name>
    <dbReference type="NCBI Taxonomy" id="722753"/>
    <lineage>
        <taxon>Eukaryota</taxon>
        <taxon>Sar</taxon>
        <taxon>Stramenopiles</taxon>
        <taxon>Ochrophyta</taxon>
        <taxon>Bolidophyceae</taxon>
        <taxon>Parmales</taxon>
        <taxon>Triparmaceae</taxon>
        <taxon>Triparma</taxon>
    </lineage>
</organism>
<evidence type="ECO:0000313" key="7">
    <source>
        <dbReference type="Proteomes" id="UP001165065"/>
    </source>
</evidence>
<dbReference type="InterPro" id="IPR050307">
    <property type="entry name" value="Sterol_Desaturase_Related"/>
</dbReference>
<dbReference type="GO" id="GO:0005506">
    <property type="term" value="F:iron ion binding"/>
    <property type="evidence" value="ECO:0007669"/>
    <property type="project" value="InterPro"/>
</dbReference>
<evidence type="ECO:0000256" key="1">
    <source>
        <dbReference type="ARBA" id="ARBA00004370"/>
    </source>
</evidence>
<dbReference type="EMBL" id="BRYA01000340">
    <property type="protein sequence ID" value="GMI47330.1"/>
    <property type="molecule type" value="Genomic_DNA"/>
</dbReference>
<protein>
    <recommendedName>
        <fullName evidence="5">Fatty acid hydroxylase domain-containing protein</fullName>
    </recommendedName>
</protein>